<organism evidence="1 2">
    <name type="scientific">Paraburkholderia denitrificans</name>
    <dbReference type="NCBI Taxonomy" id="694025"/>
    <lineage>
        <taxon>Bacteria</taxon>
        <taxon>Pseudomonadati</taxon>
        <taxon>Pseudomonadota</taxon>
        <taxon>Betaproteobacteria</taxon>
        <taxon>Burkholderiales</taxon>
        <taxon>Burkholderiaceae</taxon>
        <taxon>Paraburkholderia</taxon>
    </lineage>
</organism>
<keyword evidence="2" id="KW-1185">Reference proteome</keyword>
<dbReference type="EMBL" id="JBHSMP010000001">
    <property type="protein sequence ID" value="MFC5427212.1"/>
    <property type="molecule type" value="Genomic_DNA"/>
</dbReference>
<sequence>MAKPKRRVSNRDAGGFVAIPWLVLDSATYQGLSHPAKALLLEIARQYHRDDNGRMIVTLAYLKPRGWTSYDTINRAKQELLGAGLIYETVKGCRPHKASWYACTWWPLDKLDGYDEGASAGFVRSAYLKTSREKLSPLLRETVDRGHELHRETV</sequence>
<dbReference type="Proteomes" id="UP001596103">
    <property type="component" value="Unassembled WGS sequence"/>
</dbReference>
<accession>A0ABW0J2G7</accession>
<comment type="caution">
    <text evidence="1">The sequence shown here is derived from an EMBL/GenBank/DDBJ whole genome shotgun (WGS) entry which is preliminary data.</text>
</comment>
<protein>
    <recommendedName>
        <fullName evidence="3">Helix-turn-helix domain-containing protein</fullName>
    </recommendedName>
</protein>
<evidence type="ECO:0000313" key="2">
    <source>
        <dbReference type="Proteomes" id="UP001596103"/>
    </source>
</evidence>
<proteinExistence type="predicted"/>
<gene>
    <name evidence="1" type="ORF">ACFPTO_00045</name>
</gene>
<dbReference type="RefSeq" id="WP_377708516.1">
    <property type="nucleotide sequence ID" value="NZ_JBHSMP010000001.1"/>
</dbReference>
<name>A0ABW0J2G7_9BURK</name>
<evidence type="ECO:0008006" key="3">
    <source>
        <dbReference type="Google" id="ProtNLM"/>
    </source>
</evidence>
<reference evidence="2" key="1">
    <citation type="journal article" date="2019" name="Int. J. Syst. Evol. Microbiol.">
        <title>The Global Catalogue of Microorganisms (GCM) 10K type strain sequencing project: providing services to taxonomists for standard genome sequencing and annotation.</title>
        <authorList>
            <consortium name="The Broad Institute Genomics Platform"/>
            <consortium name="The Broad Institute Genome Sequencing Center for Infectious Disease"/>
            <person name="Wu L."/>
            <person name="Ma J."/>
        </authorList>
    </citation>
    <scope>NUCLEOTIDE SEQUENCE [LARGE SCALE GENOMIC DNA]</scope>
    <source>
        <strain evidence="2">CCUG 56042</strain>
    </source>
</reference>
<evidence type="ECO:0000313" key="1">
    <source>
        <dbReference type="EMBL" id="MFC5427212.1"/>
    </source>
</evidence>